<organism evidence="2 3">
    <name type="scientific">Phaseolus angularis</name>
    <name type="common">Azuki bean</name>
    <name type="synonym">Vigna angularis</name>
    <dbReference type="NCBI Taxonomy" id="3914"/>
    <lineage>
        <taxon>Eukaryota</taxon>
        <taxon>Viridiplantae</taxon>
        <taxon>Streptophyta</taxon>
        <taxon>Embryophyta</taxon>
        <taxon>Tracheophyta</taxon>
        <taxon>Spermatophyta</taxon>
        <taxon>Magnoliopsida</taxon>
        <taxon>eudicotyledons</taxon>
        <taxon>Gunneridae</taxon>
        <taxon>Pentapetalae</taxon>
        <taxon>rosids</taxon>
        <taxon>fabids</taxon>
        <taxon>Fabales</taxon>
        <taxon>Fabaceae</taxon>
        <taxon>Papilionoideae</taxon>
        <taxon>50 kb inversion clade</taxon>
        <taxon>NPAAA clade</taxon>
        <taxon>indigoferoid/millettioid clade</taxon>
        <taxon>Phaseoleae</taxon>
        <taxon>Vigna</taxon>
    </lineage>
</organism>
<feature type="region of interest" description="Disordered" evidence="1">
    <location>
        <begin position="1"/>
        <end position="37"/>
    </location>
</feature>
<sequence length="78" mass="8693">MEKPQPPLSGSLPLSDTQKPTLAPLRGEKDAEGKKRTRALTAERYFTAERKILDAQATSLPFQGFIFHSFIIVHLDSP</sequence>
<reference evidence="3" key="1">
    <citation type="journal article" date="2015" name="Proc. Natl. Acad. Sci. U.S.A.">
        <title>Genome sequencing of adzuki bean (Vigna angularis) provides insight into high starch and low fat accumulation and domestication.</title>
        <authorList>
            <person name="Yang K."/>
            <person name="Tian Z."/>
            <person name="Chen C."/>
            <person name="Luo L."/>
            <person name="Zhao B."/>
            <person name="Wang Z."/>
            <person name="Yu L."/>
            <person name="Li Y."/>
            <person name="Sun Y."/>
            <person name="Li W."/>
            <person name="Chen Y."/>
            <person name="Li Y."/>
            <person name="Zhang Y."/>
            <person name="Ai D."/>
            <person name="Zhao J."/>
            <person name="Shang C."/>
            <person name="Ma Y."/>
            <person name="Wu B."/>
            <person name="Wang M."/>
            <person name="Gao L."/>
            <person name="Sun D."/>
            <person name="Zhang P."/>
            <person name="Guo F."/>
            <person name="Wang W."/>
            <person name="Li Y."/>
            <person name="Wang J."/>
            <person name="Varshney R.K."/>
            <person name="Wang J."/>
            <person name="Ling H.Q."/>
            <person name="Wan P."/>
        </authorList>
    </citation>
    <scope>NUCLEOTIDE SEQUENCE</scope>
    <source>
        <strain evidence="3">cv. Jingnong 6</strain>
    </source>
</reference>
<accession>A0A0L9UYB7</accession>
<protein>
    <submittedName>
        <fullName evidence="2">Uncharacterized protein</fullName>
    </submittedName>
</protein>
<evidence type="ECO:0000313" key="3">
    <source>
        <dbReference type="Proteomes" id="UP000053144"/>
    </source>
</evidence>
<name>A0A0L9UYB7_PHAAN</name>
<evidence type="ECO:0000256" key="1">
    <source>
        <dbReference type="SAM" id="MobiDB-lite"/>
    </source>
</evidence>
<gene>
    <name evidence="2" type="ORF">LR48_Vigan07g123300</name>
</gene>
<dbReference type="Gramene" id="KOM47529">
    <property type="protein sequence ID" value="KOM47529"/>
    <property type="gene ID" value="LR48_Vigan07g123300"/>
</dbReference>
<evidence type="ECO:0000313" key="2">
    <source>
        <dbReference type="EMBL" id="KOM47529.1"/>
    </source>
</evidence>
<proteinExistence type="predicted"/>
<dbReference type="Proteomes" id="UP000053144">
    <property type="component" value="Chromosome 7"/>
</dbReference>
<dbReference type="EMBL" id="CM003377">
    <property type="protein sequence ID" value="KOM47529.1"/>
    <property type="molecule type" value="Genomic_DNA"/>
</dbReference>
<dbReference type="AlphaFoldDB" id="A0A0L9UYB7"/>